<dbReference type="Proteomes" id="UP000030706">
    <property type="component" value="Unassembled WGS sequence"/>
</dbReference>
<evidence type="ECO:0000313" key="1">
    <source>
        <dbReference type="EMBL" id="KEQ83348.1"/>
    </source>
</evidence>
<dbReference type="EMBL" id="KL584984">
    <property type="protein sequence ID" value="KEQ83348.1"/>
    <property type="molecule type" value="Genomic_DNA"/>
</dbReference>
<reference evidence="1 2" key="1">
    <citation type="journal article" date="2014" name="BMC Genomics">
        <title>Genome sequencing of four Aureobasidium pullulans varieties: biotechnological potential, stress tolerance, and description of new species.</title>
        <authorList>
            <person name="Gostin Ar C."/>
            <person name="Ohm R.A."/>
            <person name="Kogej T."/>
            <person name="Sonjak S."/>
            <person name="Turk M."/>
            <person name="Zajc J."/>
            <person name="Zalar P."/>
            <person name="Grube M."/>
            <person name="Sun H."/>
            <person name="Han J."/>
            <person name="Sharma A."/>
            <person name="Chiniquy J."/>
            <person name="Ngan C.Y."/>
            <person name="Lipzen A."/>
            <person name="Barry K."/>
            <person name="Grigoriev I.V."/>
            <person name="Gunde-Cimerman N."/>
        </authorList>
    </citation>
    <scope>NUCLEOTIDE SEQUENCE [LARGE SCALE GENOMIC DNA]</scope>
    <source>
        <strain evidence="1 2">EXF-150</strain>
    </source>
</reference>
<sequence>MNCRRAKSVAMRRYEGCRLDAKEREYSAKENNTTQGVVDVEGAKRCKTARSPVKQRTAVEYDALIRLVKSTKTERRSSPVTFATNNNLAAPLYFVRDPGKRSSLLPCAWETFMVHPSARLCNVCFGCVARIATISIQPSSTIPRSLFYVNWQAEQTVFACTGHAL</sequence>
<name>A0A074XD63_AURPU</name>
<dbReference type="AlphaFoldDB" id="A0A074XD63"/>
<gene>
    <name evidence="1" type="ORF">M438DRAFT_31173</name>
</gene>
<dbReference type="HOGENOM" id="CLU_1610425_0_0_1"/>
<accession>A0A074XD63</accession>
<proteinExistence type="predicted"/>
<dbReference type="RefSeq" id="XP_029759535.1">
    <property type="nucleotide sequence ID" value="XM_029902486.1"/>
</dbReference>
<protein>
    <submittedName>
        <fullName evidence="1">Uncharacterized protein</fullName>
    </submittedName>
</protein>
<evidence type="ECO:0000313" key="2">
    <source>
        <dbReference type="Proteomes" id="UP000030706"/>
    </source>
</evidence>
<organism evidence="1 2">
    <name type="scientific">Aureobasidium pullulans EXF-150</name>
    <dbReference type="NCBI Taxonomy" id="1043002"/>
    <lineage>
        <taxon>Eukaryota</taxon>
        <taxon>Fungi</taxon>
        <taxon>Dikarya</taxon>
        <taxon>Ascomycota</taxon>
        <taxon>Pezizomycotina</taxon>
        <taxon>Dothideomycetes</taxon>
        <taxon>Dothideomycetidae</taxon>
        <taxon>Dothideales</taxon>
        <taxon>Saccotheciaceae</taxon>
        <taxon>Aureobasidium</taxon>
    </lineage>
</organism>
<dbReference type="GeneID" id="40744792"/>
<keyword evidence="2" id="KW-1185">Reference proteome</keyword>